<evidence type="ECO:0000313" key="4">
    <source>
        <dbReference type="Proteomes" id="UP001596481"/>
    </source>
</evidence>
<keyword evidence="4" id="KW-1185">Reference proteome</keyword>
<gene>
    <name evidence="3" type="ORF">ACFQJC_15505</name>
</gene>
<comment type="caution">
    <text evidence="3">The sequence shown here is derived from an EMBL/GenBank/DDBJ whole genome shotgun (WGS) entry which is preliminary data.</text>
</comment>
<evidence type="ECO:0000259" key="2">
    <source>
        <dbReference type="Pfam" id="PF26267"/>
    </source>
</evidence>
<keyword evidence="1" id="KW-1133">Transmembrane helix</keyword>
<evidence type="ECO:0000313" key="3">
    <source>
        <dbReference type="EMBL" id="MFC7204923.1"/>
    </source>
</evidence>
<keyword evidence="1" id="KW-0472">Membrane</keyword>
<evidence type="ECO:0000256" key="1">
    <source>
        <dbReference type="SAM" id="Phobius"/>
    </source>
</evidence>
<dbReference type="AlphaFoldDB" id="A0ABD5ZJ30"/>
<feature type="domain" description="DUF8070" evidence="2">
    <location>
        <begin position="1"/>
        <end position="81"/>
    </location>
</feature>
<accession>A0ABD5ZJ30</accession>
<protein>
    <recommendedName>
        <fullName evidence="2">DUF8070 domain-containing protein</fullName>
    </recommendedName>
</protein>
<dbReference type="RefSeq" id="WP_390225047.1">
    <property type="nucleotide sequence ID" value="NZ_JBHTAA010000005.1"/>
</dbReference>
<dbReference type="EMBL" id="JBHTAA010000005">
    <property type="protein sequence ID" value="MFC7204923.1"/>
    <property type="molecule type" value="Genomic_DNA"/>
</dbReference>
<reference evidence="3 4" key="1">
    <citation type="journal article" date="2019" name="Int. J. Syst. Evol. Microbiol.">
        <title>The Global Catalogue of Microorganisms (GCM) 10K type strain sequencing project: providing services to taxonomists for standard genome sequencing and annotation.</title>
        <authorList>
            <consortium name="The Broad Institute Genomics Platform"/>
            <consortium name="The Broad Institute Genome Sequencing Center for Infectious Disease"/>
            <person name="Wu L."/>
            <person name="Ma J."/>
        </authorList>
    </citation>
    <scope>NUCLEOTIDE SEQUENCE [LARGE SCALE GENOMIC DNA]</scope>
    <source>
        <strain evidence="3 4">DSM 29988</strain>
    </source>
</reference>
<keyword evidence="1" id="KW-0812">Transmembrane</keyword>
<sequence length="82" mass="8323">MVILAGTGLLLVAVGGGTVDRMGVTQTENAGGKGGAELMVDSSGLKSTLRTDTSLRLNLLFYGLGVALWSIVVLSTLGDTLV</sequence>
<dbReference type="Proteomes" id="UP001596481">
    <property type="component" value="Unassembled WGS sequence"/>
</dbReference>
<dbReference type="Pfam" id="PF26267">
    <property type="entry name" value="DUF8070"/>
    <property type="match status" value="1"/>
</dbReference>
<name>A0ABD5ZJ30_9EURY</name>
<proteinExistence type="predicted"/>
<organism evidence="3 4">
    <name type="scientific">Haloferax namakaokahaiae</name>
    <dbReference type="NCBI Taxonomy" id="1748331"/>
    <lineage>
        <taxon>Archaea</taxon>
        <taxon>Methanobacteriati</taxon>
        <taxon>Methanobacteriota</taxon>
        <taxon>Stenosarchaea group</taxon>
        <taxon>Halobacteria</taxon>
        <taxon>Halobacteriales</taxon>
        <taxon>Haloferacaceae</taxon>
        <taxon>Haloferax</taxon>
    </lineage>
</organism>
<feature type="transmembrane region" description="Helical" evidence="1">
    <location>
        <begin position="59"/>
        <end position="77"/>
    </location>
</feature>
<dbReference type="InterPro" id="IPR058383">
    <property type="entry name" value="DUF8070"/>
</dbReference>